<evidence type="ECO:0000256" key="6">
    <source>
        <dbReference type="ARBA" id="ARBA00022852"/>
    </source>
</evidence>
<keyword evidence="6" id="KW-0204">Cytolysis</keyword>
<dbReference type="GO" id="GO:0051715">
    <property type="term" value="P:cytolysis in another organism"/>
    <property type="evidence" value="ECO:0007669"/>
    <property type="project" value="InterPro"/>
</dbReference>
<keyword evidence="9" id="KW-0166">Nematocyst</keyword>
<dbReference type="PANTHER" id="PTHR40388:SF1">
    <property type="entry name" value="BRYOPORIN"/>
    <property type="match status" value="1"/>
</dbReference>
<evidence type="ECO:0000256" key="5">
    <source>
        <dbReference type="ARBA" id="ARBA00022656"/>
    </source>
</evidence>
<evidence type="ECO:0000313" key="11">
    <source>
        <dbReference type="Proteomes" id="UP001159428"/>
    </source>
</evidence>
<protein>
    <recommendedName>
        <fullName evidence="12">Actinoporin</fullName>
    </recommendedName>
</protein>
<evidence type="ECO:0008006" key="12">
    <source>
        <dbReference type="Google" id="ProtNLM"/>
    </source>
</evidence>
<dbReference type="SUPFAM" id="SSF63724">
    <property type="entry name" value="Cytolysin/lectin"/>
    <property type="match status" value="1"/>
</dbReference>
<dbReference type="AlphaFoldDB" id="A0AAU9WDG9"/>
<keyword evidence="8" id="KW-1053">Target membrane</keyword>
<proteinExistence type="inferred from homology"/>
<dbReference type="GO" id="GO:0015267">
    <property type="term" value="F:channel activity"/>
    <property type="evidence" value="ECO:0007669"/>
    <property type="project" value="InterPro"/>
</dbReference>
<dbReference type="InterPro" id="IPR015926">
    <property type="entry name" value="Cytolysin/lectin"/>
</dbReference>
<evidence type="ECO:0000256" key="8">
    <source>
        <dbReference type="ARBA" id="ARBA00023298"/>
    </source>
</evidence>
<keyword evidence="7" id="KW-0472">Membrane</keyword>
<reference evidence="10 11" key="1">
    <citation type="submission" date="2022-05" db="EMBL/GenBank/DDBJ databases">
        <authorList>
            <consortium name="Genoscope - CEA"/>
            <person name="William W."/>
        </authorList>
    </citation>
    <scope>NUCLEOTIDE SEQUENCE [LARGE SCALE GENOMIC DNA]</scope>
</reference>
<evidence type="ECO:0000256" key="9">
    <source>
        <dbReference type="ARBA" id="ARBA00023331"/>
    </source>
</evidence>
<comment type="subcellular location">
    <subcellularLocation>
        <location evidence="2">Nematocyst</location>
    </subcellularLocation>
    <subcellularLocation>
        <location evidence="1">Target cell membrane</location>
    </subcellularLocation>
</comment>
<comment type="similarity">
    <text evidence="3">Belongs to the actinoporin family. Sea anemone subfamily.</text>
</comment>
<evidence type="ECO:0000256" key="2">
    <source>
        <dbReference type="ARBA" id="ARBA00004532"/>
    </source>
</evidence>
<dbReference type="GO" id="GO:0044218">
    <property type="term" value="C:other organism cell membrane"/>
    <property type="evidence" value="ECO:0007669"/>
    <property type="project" value="UniProtKB-KW"/>
</dbReference>
<gene>
    <name evidence="10" type="ORF">PMEA_00004833</name>
</gene>
<keyword evidence="5" id="KW-0800">Toxin</keyword>
<comment type="caution">
    <text evidence="10">The sequence shown here is derived from an EMBL/GenBank/DDBJ whole genome shotgun (WGS) entry which is preliminary data.</text>
</comment>
<evidence type="ECO:0000256" key="1">
    <source>
        <dbReference type="ARBA" id="ARBA00004175"/>
    </source>
</evidence>
<organism evidence="10 11">
    <name type="scientific">Pocillopora meandrina</name>
    <dbReference type="NCBI Taxonomy" id="46732"/>
    <lineage>
        <taxon>Eukaryota</taxon>
        <taxon>Metazoa</taxon>
        <taxon>Cnidaria</taxon>
        <taxon>Anthozoa</taxon>
        <taxon>Hexacorallia</taxon>
        <taxon>Scleractinia</taxon>
        <taxon>Astrocoeniina</taxon>
        <taxon>Pocilloporidae</taxon>
        <taxon>Pocillopora</taxon>
    </lineage>
</organism>
<dbReference type="Proteomes" id="UP001159428">
    <property type="component" value="Unassembled WGS sequence"/>
</dbReference>
<keyword evidence="4" id="KW-1052">Target cell membrane</keyword>
<dbReference type="GO" id="GO:0046931">
    <property type="term" value="P:pore complex assembly"/>
    <property type="evidence" value="ECO:0007669"/>
    <property type="project" value="InterPro"/>
</dbReference>
<evidence type="ECO:0000313" key="10">
    <source>
        <dbReference type="EMBL" id="CAH3113201.1"/>
    </source>
</evidence>
<dbReference type="InterPro" id="IPR050677">
    <property type="entry name" value="Actinoporin_PFT"/>
</dbReference>
<evidence type="ECO:0000256" key="7">
    <source>
        <dbReference type="ARBA" id="ARBA00023136"/>
    </source>
</evidence>
<evidence type="ECO:0000256" key="3">
    <source>
        <dbReference type="ARBA" id="ARBA00008399"/>
    </source>
</evidence>
<accession>A0AAU9WDG9</accession>
<dbReference type="GO" id="GO:0090729">
    <property type="term" value="F:toxin activity"/>
    <property type="evidence" value="ECO:0007669"/>
    <property type="project" value="UniProtKB-KW"/>
</dbReference>
<sequence length="175" mass="19663">MDNVIEADKLGPQVLDDLFKSMPSTKRGIAIGIANQTSHKWSGMNAYFNSGKPGPNALPEFVEKDEAALFTATKTTGLARGSVGVVTFFIPHDNKTVAVMFSVPFDRNLYKNWWDAKIYPSRREADDSMWSDMYYNDKPFKGDDGWHEKTIGEGYRVKGIMTSEGQCKLHVKICK</sequence>
<dbReference type="GO" id="GO:0046930">
    <property type="term" value="C:pore complex"/>
    <property type="evidence" value="ECO:0007669"/>
    <property type="project" value="InterPro"/>
</dbReference>
<dbReference type="GO" id="GO:0042151">
    <property type="term" value="C:nematocyst"/>
    <property type="evidence" value="ECO:0007669"/>
    <property type="project" value="UniProtKB-SubCell"/>
</dbReference>
<dbReference type="PANTHER" id="PTHR40388">
    <property type="entry name" value="BRYOPORIN"/>
    <property type="match status" value="1"/>
</dbReference>
<dbReference type="InterPro" id="IPR009104">
    <property type="entry name" value="Anemon_actinoporin-like"/>
</dbReference>
<evidence type="ECO:0000256" key="4">
    <source>
        <dbReference type="ARBA" id="ARBA00022537"/>
    </source>
</evidence>
<dbReference type="EMBL" id="CALNXJ010000013">
    <property type="protein sequence ID" value="CAH3113201.1"/>
    <property type="molecule type" value="Genomic_DNA"/>
</dbReference>
<keyword evidence="11" id="KW-1185">Reference proteome</keyword>
<dbReference type="Pfam" id="PF06369">
    <property type="entry name" value="Anemone_cytotox"/>
    <property type="match status" value="1"/>
</dbReference>
<dbReference type="GO" id="GO:0006812">
    <property type="term" value="P:monoatomic cation transport"/>
    <property type="evidence" value="ECO:0007669"/>
    <property type="project" value="InterPro"/>
</dbReference>
<dbReference type="Gene3D" id="2.60.270.20">
    <property type="entry name" value="Cytolysin/lectin"/>
    <property type="match status" value="1"/>
</dbReference>
<name>A0AAU9WDG9_9CNID</name>